<accession>A0AAW3MC19</accession>
<evidence type="ECO:0000313" key="3">
    <source>
        <dbReference type="Proteomes" id="UP000072605"/>
    </source>
</evidence>
<sequence>MIIKRFIFSAIITYLFLSLLLSFSIGYTIDWIPEATLVQKIKGYAFEGFTRFNFIKVLIAVGVGTLYSLLYLKLRSPSSSKR</sequence>
<reference evidence="2 3" key="1">
    <citation type="journal article" date="2016" name="Front. Microbiol.">
        <title>Genomic Resource of Rice Seed Associated Bacteria.</title>
        <authorList>
            <person name="Midha S."/>
            <person name="Bansal K."/>
            <person name="Sharma S."/>
            <person name="Kumar N."/>
            <person name="Patil P.P."/>
            <person name="Chaudhry V."/>
            <person name="Patil P.B."/>
        </authorList>
    </citation>
    <scope>NUCLEOTIDE SEQUENCE [LARGE SCALE GENOMIC DNA]</scope>
    <source>
        <strain evidence="2 3">RSA11</strain>
    </source>
</reference>
<evidence type="ECO:0000256" key="1">
    <source>
        <dbReference type="SAM" id="Phobius"/>
    </source>
</evidence>
<dbReference type="EMBL" id="LDQV01000018">
    <property type="protein sequence ID" value="KTR27127.1"/>
    <property type="molecule type" value="Genomic_DNA"/>
</dbReference>
<keyword evidence="1" id="KW-0812">Transmembrane</keyword>
<evidence type="ECO:0000313" key="2">
    <source>
        <dbReference type="EMBL" id="KTR27127.1"/>
    </source>
</evidence>
<dbReference type="Proteomes" id="UP000072605">
    <property type="component" value="Unassembled WGS sequence"/>
</dbReference>
<keyword evidence="1" id="KW-1133">Transmembrane helix</keyword>
<feature type="transmembrane region" description="Helical" evidence="1">
    <location>
        <begin position="7"/>
        <end position="29"/>
    </location>
</feature>
<organism evidence="2 3">
    <name type="scientific">Exiguobacterium indicum</name>
    <dbReference type="NCBI Taxonomy" id="296995"/>
    <lineage>
        <taxon>Bacteria</taxon>
        <taxon>Bacillati</taxon>
        <taxon>Bacillota</taxon>
        <taxon>Bacilli</taxon>
        <taxon>Bacillales</taxon>
        <taxon>Bacillales Family XII. Incertae Sedis</taxon>
        <taxon>Exiguobacterium</taxon>
    </lineage>
</organism>
<feature type="transmembrane region" description="Helical" evidence="1">
    <location>
        <begin position="49"/>
        <end position="72"/>
    </location>
</feature>
<dbReference type="AlphaFoldDB" id="A0AAW3MC19"/>
<proteinExistence type="predicted"/>
<keyword evidence="1" id="KW-0472">Membrane</keyword>
<comment type="caution">
    <text evidence="2">The sequence shown here is derived from an EMBL/GenBank/DDBJ whole genome shotgun (WGS) entry which is preliminary data.</text>
</comment>
<gene>
    <name evidence="2" type="ORF">RSA11_07565</name>
</gene>
<dbReference type="RefSeq" id="WP_193748184.1">
    <property type="nucleotide sequence ID" value="NZ_LDQV01000018.1"/>
</dbReference>
<protein>
    <submittedName>
        <fullName evidence="2">Uncharacterized protein</fullName>
    </submittedName>
</protein>
<name>A0AAW3MC19_9BACL</name>